<name>A0A0V0H5V6_SOLCH</name>
<reference evidence="1" key="1">
    <citation type="submission" date="2015-12" db="EMBL/GenBank/DDBJ databases">
        <title>Gene expression during late stages of embryo sac development: a critical building block for successful pollen-pistil interactions.</title>
        <authorList>
            <person name="Liu Y."/>
            <person name="Joly V."/>
            <person name="Sabar M."/>
            <person name="Matton D.P."/>
        </authorList>
    </citation>
    <scope>NUCLEOTIDE SEQUENCE</scope>
</reference>
<sequence>MPQETNGYTQMAEKATIIKDLVNERLSFRYIYLRHISSVQACLIAQVKGENFDKKKGFLIKQHPCGRKICLSKSLSGTPSSMYMCTHTI</sequence>
<accession>A0A0V0H5V6</accession>
<protein>
    <submittedName>
        <fullName evidence="1">Putative ovule protein</fullName>
    </submittedName>
</protein>
<feature type="non-terminal residue" evidence="1">
    <location>
        <position position="89"/>
    </location>
</feature>
<evidence type="ECO:0000313" key="1">
    <source>
        <dbReference type="EMBL" id="JAP15743.1"/>
    </source>
</evidence>
<proteinExistence type="predicted"/>
<organism evidence="1">
    <name type="scientific">Solanum chacoense</name>
    <name type="common">Chaco potato</name>
    <dbReference type="NCBI Taxonomy" id="4108"/>
    <lineage>
        <taxon>Eukaryota</taxon>
        <taxon>Viridiplantae</taxon>
        <taxon>Streptophyta</taxon>
        <taxon>Embryophyta</taxon>
        <taxon>Tracheophyta</taxon>
        <taxon>Spermatophyta</taxon>
        <taxon>Magnoliopsida</taxon>
        <taxon>eudicotyledons</taxon>
        <taxon>Gunneridae</taxon>
        <taxon>Pentapetalae</taxon>
        <taxon>asterids</taxon>
        <taxon>lamiids</taxon>
        <taxon>Solanales</taxon>
        <taxon>Solanaceae</taxon>
        <taxon>Solanoideae</taxon>
        <taxon>Solaneae</taxon>
        <taxon>Solanum</taxon>
    </lineage>
</organism>
<dbReference type="EMBL" id="GEDG01024741">
    <property type="protein sequence ID" value="JAP15743.1"/>
    <property type="molecule type" value="Transcribed_RNA"/>
</dbReference>
<dbReference type="AlphaFoldDB" id="A0A0V0H5V6"/>